<dbReference type="InterPro" id="IPR023095">
    <property type="entry name" value="Ade_MeTrfase_dom_2"/>
</dbReference>
<dbReference type="PANTHER" id="PTHR30481:SF3">
    <property type="entry name" value="DNA ADENINE METHYLASE"/>
    <property type="match status" value="1"/>
</dbReference>
<dbReference type="InterPro" id="IPR012327">
    <property type="entry name" value="MeTrfase_D12"/>
</dbReference>
<proteinExistence type="inferred from homology"/>
<protein>
    <recommendedName>
        <fullName evidence="2">site-specific DNA-methyltransferase (adenine-specific)</fullName>
        <ecNumber evidence="2">2.1.1.72</ecNumber>
    </recommendedName>
</protein>
<keyword evidence="8" id="KW-1185">Reference proteome</keyword>
<reference evidence="8" key="1">
    <citation type="submission" date="2017-01" db="EMBL/GenBank/DDBJ databases">
        <title>Draft genome of the species Salinivibrio sharmensis.</title>
        <authorList>
            <person name="Lopez-Hermoso C."/>
            <person name="De La Haba R."/>
            <person name="Sanchez-Porro C."/>
            <person name="Ventosa A."/>
        </authorList>
    </citation>
    <scope>NUCLEOTIDE SEQUENCE [LARGE SCALE GENOMIC DNA]</scope>
    <source>
        <strain evidence="8">CBH463</strain>
    </source>
</reference>
<keyword evidence="3" id="KW-0489">Methyltransferase</keyword>
<dbReference type="Gene3D" id="1.10.1020.10">
    <property type="entry name" value="Adenine-specific Methyltransferase, Domain 2"/>
    <property type="match status" value="1"/>
</dbReference>
<accession>A0ABX3KKF1</accession>
<dbReference type="InterPro" id="IPR029063">
    <property type="entry name" value="SAM-dependent_MTases_sf"/>
</dbReference>
<dbReference type="PROSITE" id="PS00092">
    <property type="entry name" value="N6_MTASE"/>
    <property type="match status" value="1"/>
</dbReference>
<gene>
    <name evidence="7" type="ORF">BZG74_00015</name>
</gene>
<dbReference type="EC" id="2.1.1.72" evidence="2"/>
<comment type="catalytic activity">
    <reaction evidence="6">
        <text>a 2'-deoxyadenosine in DNA + S-adenosyl-L-methionine = an N(6)-methyl-2'-deoxyadenosine in DNA + S-adenosyl-L-homocysteine + H(+)</text>
        <dbReference type="Rhea" id="RHEA:15197"/>
        <dbReference type="Rhea" id="RHEA-COMP:12418"/>
        <dbReference type="Rhea" id="RHEA-COMP:12419"/>
        <dbReference type="ChEBI" id="CHEBI:15378"/>
        <dbReference type="ChEBI" id="CHEBI:57856"/>
        <dbReference type="ChEBI" id="CHEBI:59789"/>
        <dbReference type="ChEBI" id="CHEBI:90615"/>
        <dbReference type="ChEBI" id="CHEBI:90616"/>
        <dbReference type="EC" id="2.1.1.72"/>
    </reaction>
</comment>
<keyword evidence="5" id="KW-0949">S-adenosyl-L-methionine</keyword>
<evidence type="ECO:0000313" key="8">
    <source>
        <dbReference type="Proteomes" id="UP000188627"/>
    </source>
</evidence>
<evidence type="ECO:0000256" key="5">
    <source>
        <dbReference type="ARBA" id="ARBA00022691"/>
    </source>
</evidence>
<evidence type="ECO:0000256" key="1">
    <source>
        <dbReference type="ARBA" id="ARBA00006594"/>
    </source>
</evidence>
<evidence type="ECO:0000256" key="4">
    <source>
        <dbReference type="ARBA" id="ARBA00022679"/>
    </source>
</evidence>
<organism evidence="7 8">
    <name type="scientific">Salinivibrio sharmensis</name>
    <dbReference type="NCBI Taxonomy" id="390883"/>
    <lineage>
        <taxon>Bacteria</taxon>
        <taxon>Pseudomonadati</taxon>
        <taxon>Pseudomonadota</taxon>
        <taxon>Gammaproteobacteria</taxon>
        <taxon>Vibrionales</taxon>
        <taxon>Vibrionaceae</taxon>
        <taxon>Salinivibrio</taxon>
    </lineage>
</organism>
<dbReference type="InterPro" id="IPR002052">
    <property type="entry name" value="DNA_methylase_N6_adenine_CS"/>
</dbReference>
<dbReference type="RefSeq" id="WP_077770824.1">
    <property type="nucleotide sequence ID" value="NZ_MUFC01000001.1"/>
</dbReference>
<evidence type="ECO:0000256" key="3">
    <source>
        <dbReference type="ARBA" id="ARBA00022603"/>
    </source>
</evidence>
<dbReference type="Proteomes" id="UP000188627">
    <property type="component" value="Unassembled WGS sequence"/>
</dbReference>
<dbReference type="SUPFAM" id="SSF53335">
    <property type="entry name" value="S-adenosyl-L-methionine-dependent methyltransferases"/>
    <property type="match status" value="1"/>
</dbReference>
<dbReference type="PANTHER" id="PTHR30481">
    <property type="entry name" value="DNA ADENINE METHYLASE"/>
    <property type="match status" value="1"/>
</dbReference>
<dbReference type="PRINTS" id="PR00505">
    <property type="entry name" value="D12N6MTFRASE"/>
</dbReference>
<dbReference type="Gene3D" id="3.40.50.150">
    <property type="entry name" value="Vaccinia Virus protein VP39"/>
    <property type="match status" value="2"/>
</dbReference>
<dbReference type="Pfam" id="PF02086">
    <property type="entry name" value="MethyltransfD12"/>
    <property type="match status" value="1"/>
</dbReference>
<keyword evidence="4" id="KW-0808">Transferase</keyword>
<dbReference type="PIRSF" id="PIRSF000398">
    <property type="entry name" value="M_m6A_EcoRV"/>
    <property type="match status" value="1"/>
</dbReference>
<evidence type="ECO:0000256" key="2">
    <source>
        <dbReference type="ARBA" id="ARBA00011900"/>
    </source>
</evidence>
<comment type="caution">
    <text evidence="7">The sequence shown here is derived from an EMBL/GenBank/DDBJ whole genome shotgun (WGS) entry which is preliminary data.</text>
</comment>
<dbReference type="InterPro" id="IPR012263">
    <property type="entry name" value="M_m6A_EcoRV"/>
</dbReference>
<sequence>MKVPHVMPYQGSKRKLADAILQHVEGIDIDTFYEPFSGSGAITLAAAAKGVANKYVLNDKYAPIMDLWDLIINSPASAADRYEAVWEGQIPSSNDVEPISYSYDHFMEIRTLFNRDNDSAKLLYLLARCVKNAVRFNSNGEFNQSPDKRRKGTAPSKMRSNIFGASKILQGKSSLFSEDFKSVTSKATNNDLIYMDPPWQGTSTKKDTRYAFTLQIDELIGELEELNKRDVPYLLSFDGVCGDKSYGKDLPEHLRLRKTMLDAGRSSQAILLGREDKTLESLYLSPALVAKIEATKLSAAV</sequence>
<comment type="similarity">
    <text evidence="1">Belongs to the N(4)/N(6)-methyltransferase family.</text>
</comment>
<dbReference type="EMBL" id="MUFC01000001">
    <property type="protein sequence ID" value="OOE90672.1"/>
    <property type="molecule type" value="Genomic_DNA"/>
</dbReference>
<name>A0ABX3KKF1_9GAMM</name>
<evidence type="ECO:0000256" key="6">
    <source>
        <dbReference type="ARBA" id="ARBA00047942"/>
    </source>
</evidence>
<evidence type="ECO:0000313" key="7">
    <source>
        <dbReference type="EMBL" id="OOE90672.1"/>
    </source>
</evidence>